<dbReference type="InterPro" id="IPR051483">
    <property type="entry name" value="MAP7_domain-containing"/>
</dbReference>
<feature type="compositionally biased region" description="Basic and acidic residues" evidence="2">
    <location>
        <begin position="293"/>
        <end position="439"/>
    </location>
</feature>
<gene>
    <name evidence="3" type="ORF">BWQ96_07650</name>
</gene>
<feature type="compositionally biased region" description="Polar residues" evidence="2">
    <location>
        <begin position="139"/>
        <end position="150"/>
    </location>
</feature>
<keyword evidence="4" id="KW-1185">Reference proteome</keyword>
<feature type="region of interest" description="Disordered" evidence="2">
    <location>
        <begin position="1"/>
        <end position="39"/>
    </location>
</feature>
<feature type="region of interest" description="Disordered" evidence="2">
    <location>
        <begin position="279"/>
        <end position="493"/>
    </location>
</feature>
<evidence type="ECO:0000313" key="3">
    <source>
        <dbReference type="EMBL" id="PXF42646.1"/>
    </source>
</evidence>
<dbReference type="GO" id="GO:0000226">
    <property type="term" value="P:microtubule cytoskeleton organization"/>
    <property type="evidence" value="ECO:0007669"/>
    <property type="project" value="TreeGrafter"/>
</dbReference>
<dbReference type="GO" id="GO:0015630">
    <property type="term" value="C:microtubule cytoskeleton"/>
    <property type="evidence" value="ECO:0007669"/>
    <property type="project" value="TreeGrafter"/>
</dbReference>
<feature type="compositionally biased region" description="Low complexity" evidence="2">
    <location>
        <begin position="454"/>
        <end position="485"/>
    </location>
</feature>
<dbReference type="EMBL" id="NBIV01000155">
    <property type="protein sequence ID" value="PXF42646.1"/>
    <property type="molecule type" value="Genomic_DNA"/>
</dbReference>
<name>A0A2V3IKM0_9FLOR</name>
<dbReference type="Gene3D" id="3.90.1570.10">
    <property type="entry name" value="tt1808, chain A"/>
    <property type="match status" value="1"/>
</dbReference>
<evidence type="ECO:0000256" key="1">
    <source>
        <dbReference type="ARBA" id="ARBA00023054"/>
    </source>
</evidence>
<accession>A0A2V3IKM0</accession>
<evidence type="ECO:0000313" key="4">
    <source>
        <dbReference type="Proteomes" id="UP000247409"/>
    </source>
</evidence>
<dbReference type="PANTHER" id="PTHR15073:SF1">
    <property type="entry name" value="RETICULOCYTE-BINDING PROTEIN HOMOLOG 2A"/>
    <property type="match status" value="1"/>
</dbReference>
<protein>
    <submittedName>
        <fullName evidence="3">Reticulocyte-binding protein 2-like</fullName>
    </submittedName>
</protein>
<feature type="region of interest" description="Disordered" evidence="2">
    <location>
        <begin position="132"/>
        <end position="165"/>
    </location>
</feature>
<reference evidence="3 4" key="1">
    <citation type="journal article" date="2018" name="Mol. Biol. Evol.">
        <title>Analysis of the draft genome of the red seaweed Gracilariopsis chorda provides insights into genome size evolution in Rhodophyta.</title>
        <authorList>
            <person name="Lee J."/>
            <person name="Yang E.C."/>
            <person name="Graf L."/>
            <person name="Yang J.H."/>
            <person name="Qiu H."/>
            <person name="Zel Zion U."/>
            <person name="Chan C.X."/>
            <person name="Stephens T.G."/>
            <person name="Weber A.P.M."/>
            <person name="Boo G.H."/>
            <person name="Boo S.M."/>
            <person name="Kim K.M."/>
            <person name="Shin Y."/>
            <person name="Jung M."/>
            <person name="Lee S.J."/>
            <person name="Yim H.S."/>
            <person name="Lee J.H."/>
            <person name="Bhattacharya D."/>
            <person name="Yoon H.S."/>
        </authorList>
    </citation>
    <scope>NUCLEOTIDE SEQUENCE [LARGE SCALE GENOMIC DNA]</scope>
    <source>
        <strain evidence="3 4">SKKU-2015</strain>
        <tissue evidence="3">Whole body</tissue>
    </source>
</reference>
<dbReference type="InterPro" id="IPR012296">
    <property type="entry name" value="Nuclease_put_TT1808"/>
</dbReference>
<proteinExistence type="predicted"/>
<evidence type="ECO:0000256" key="2">
    <source>
        <dbReference type="SAM" id="MobiDB-lite"/>
    </source>
</evidence>
<dbReference type="PANTHER" id="PTHR15073">
    <property type="entry name" value="MICROTUBULE-ASSOCIATED PROTEIN"/>
    <property type="match status" value="1"/>
</dbReference>
<keyword evidence="1" id="KW-0175">Coiled coil</keyword>
<feature type="compositionally biased region" description="Polar residues" evidence="2">
    <location>
        <begin position="29"/>
        <end position="39"/>
    </location>
</feature>
<comment type="caution">
    <text evidence="3">The sequence shown here is derived from an EMBL/GenBank/DDBJ whole genome shotgun (WGS) entry which is preliminary data.</text>
</comment>
<organism evidence="3 4">
    <name type="scientific">Gracilariopsis chorda</name>
    <dbReference type="NCBI Taxonomy" id="448386"/>
    <lineage>
        <taxon>Eukaryota</taxon>
        <taxon>Rhodophyta</taxon>
        <taxon>Florideophyceae</taxon>
        <taxon>Rhodymeniophycidae</taxon>
        <taxon>Gracilariales</taxon>
        <taxon>Gracilariaceae</taxon>
        <taxon>Gracilariopsis</taxon>
    </lineage>
</organism>
<dbReference type="AlphaFoldDB" id="A0A2V3IKM0"/>
<sequence length="493" mass="57208">MQFSEEDSMPAPIQQPASLALSSLPEVGENSSLESTSQSLFQEELPAAALDRRKLGALHLQPATVEELFDIDRFKYGEYDLVEGLLIWRGMSESNRNKEQAKHLLYRFQRAEQDKPTTRRVATLEATIAIPTKRYLMSHQPSSSNAPPQSEDSEKSPTPRRGHPDYSVVRADFAVGERISNEDRALLSPGSSKITFPLKRTPPEVVVENTSTNGRRDMVEKQELYAQRKIPKYITIHNDARAKNPQPAVYEGNLRNGKYEGMEKPLRGEDEVNLGPIGVLKAKDCIHPGSPDARVHREGREQRMKREEAEKKRVEEEQKRKQAENKEREEKEKRKQAENKEREEKEKRKQAEKKEREEKEKRVEEEQKRKQAEKKEREEKEKRKQAENKEREEKEKRKQAEKKEREEKEKRVEEEQKRKQAEKKEREEKEKRKQAEAKVRKQRKLMRDAGLLVSDSSSSSRGGSNSPISSGPSSRDSPRDSSSSRSPRRKKRK</sequence>
<dbReference type="Proteomes" id="UP000247409">
    <property type="component" value="Unassembled WGS sequence"/>
</dbReference>